<dbReference type="EMBL" id="JAIWYP010000003">
    <property type="protein sequence ID" value="KAH3855512.1"/>
    <property type="molecule type" value="Genomic_DNA"/>
</dbReference>
<accession>A0A9D4R6B4</accession>
<gene>
    <name evidence="1" type="ORF">DPMN_098064</name>
    <name evidence="2" type="ORF">DPMN_098080</name>
</gene>
<proteinExistence type="predicted"/>
<name>A0A9D4R6B4_DREPO</name>
<evidence type="ECO:0000313" key="1">
    <source>
        <dbReference type="EMBL" id="KAH3855496.1"/>
    </source>
</evidence>
<evidence type="ECO:0000313" key="3">
    <source>
        <dbReference type="Proteomes" id="UP000828390"/>
    </source>
</evidence>
<protein>
    <submittedName>
        <fullName evidence="2">Uncharacterized protein</fullName>
    </submittedName>
</protein>
<keyword evidence="3" id="KW-1185">Reference proteome</keyword>
<evidence type="ECO:0000313" key="2">
    <source>
        <dbReference type="EMBL" id="KAH3855512.1"/>
    </source>
</evidence>
<organism evidence="2 3">
    <name type="scientific">Dreissena polymorpha</name>
    <name type="common">Zebra mussel</name>
    <name type="synonym">Mytilus polymorpha</name>
    <dbReference type="NCBI Taxonomy" id="45954"/>
    <lineage>
        <taxon>Eukaryota</taxon>
        <taxon>Metazoa</taxon>
        <taxon>Spiralia</taxon>
        <taxon>Lophotrochozoa</taxon>
        <taxon>Mollusca</taxon>
        <taxon>Bivalvia</taxon>
        <taxon>Autobranchia</taxon>
        <taxon>Heteroconchia</taxon>
        <taxon>Euheterodonta</taxon>
        <taxon>Imparidentia</taxon>
        <taxon>Neoheterodontei</taxon>
        <taxon>Myida</taxon>
        <taxon>Dreissenoidea</taxon>
        <taxon>Dreissenidae</taxon>
        <taxon>Dreissena</taxon>
    </lineage>
</organism>
<dbReference type="Proteomes" id="UP000828390">
    <property type="component" value="Unassembled WGS sequence"/>
</dbReference>
<comment type="caution">
    <text evidence="2">The sequence shown here is derived from an EMBL/GenBank/DDBJ whole genome shotgun (WGS) entry which is preliminary data.</text>
</comment>
<reference evidence="2" key="2">
    <citation type="submission" date="2020-11" db="EMBL/GenBank/DDBJ databases">
        <authorList>
            <person name="McCartney M.A."/>
            <person name="Auch B."/>
            <person name="Kono T."/>
            <person name="Mallez S."/>
            <person name="Becker A."/>
            <person name="Gohl D.M."/>
            <person name="Silverstein K.A.T."/>
            <person name="Koren S."/>
            <person name="Bechman K.B."/>
            <person name="Herman A."/>
            <person name="Abrahante J.E."/>
            <person name="Garbe J."/>
        </authorList>
    </citation>
    <scope>NUCLEOTIDE SEQUENCE</scope>
    <source>
        <strain evidence="2">Duluth1</strain>
        <tissue evidence="2">Whole animal</tissue>
    </source>
</reference>
<sequence>MTNGRRKKWIEHFQKLLNMSAPASTTVIPPVTSDLAIKCISADALKPDVETSVELLDPLVWKDMQEKGRIKTTNRLERRISH</sequence>
<dbReference type="AlphaFoldDB" id="A0A9D4R6B4"/>
<reference evidence="2" key="1">
    <citation type="journal article" date="2019" name="bioRxiv">
        <title>The Genome of the Zebra Mussel, Dreissena polymorpha: A Resource for Invasive Species Research.</title>
        <authorList>
            <person name="McCartney M.A."/>
            <person name="Auch B."/>
            <person name="Kono T."/>
            <person name="Mallez S."/>
            <person name="Zhang Y."/>
            <person name="Obille A."/>
            <person name="Becker A."/>
            <person name="Abrahante J.E."/>
            <person name="Garbe J."/>
            <person name="Badalamenti J.P."/>
            <person name="Herman A."/>
            <person name="Mangelson H."/>
            <person name="Liachko I."/>
            <person name="Sullivan S."/>
            <person name="Sone E.D."/>
            <person name="Koren S."/>
            <person name="Silverstein K.A.T."/>
            <person name="Beckman K.B."/>
            <person name="Gohl D.M."/>
        </authorList>
    </citation>
    <scope>NUCLEOTIDE SEQUENCE</scope>
    <source>
        <strain evidence="2">Duluth1</strain>
        <tissue evidence="2">Whole animal</tissue>
    </source>
</reference>
<dbReference type="EMBL" id="JAIWYP010000003">
    <property type="protein sequence ID" value="KAH3855496.1"/>
    <property type="molecule type" value="Genomic_DNA"/>
</dbReference>